<protein>
    <submittedName>
        <fullName evidence="1">Uncharacterized protein</fullName>
    </submittedName>
</protein>
<accession>A0ACC2WYS2</accession>
<proteinExistence type="predicted"/>
<sequence>MQRQILRKRKFKTIPPAVPKRKAIPCRSRWTSIVPAVSRSTPHEDETEGVVVEKMDVDCAFDLITEIEIDTPGLYERLECLPSTAAAYYGVLAQSDTQPIVVNEVSYPMRQEGLAWGNGRSEEDWEADLSWRLLHITINDPDVLEYQSLSVSFQAQLPIDYACKTPVCLIMDGTLPPEEGFGWQKVEEENNLAKHHRQDIAPETAMLPPSSGYRRPRSLRTQCSSRVLPQRCMPYPKSSSAVYGTARNKRSTMAKPFARATSTPVPTVSNPPDNHRPSPPAPIQPMTPSPTPERKNLKRKEVELEEEEAAAASAPMKRWRSEDVEVGAGEVVEAEPPWERDARMAREMLAMASVEVTADHLAHPGYPPVRYEGREE</sequence>
<evidence type="ECO:0000313" key="2">
    <source>
        <dbReference type="Proteomes" id="UP001234202"/>
    </source>
</evidence>
<organism evidence="1 2">
    <name type="scientific">Naganishia onofrii</name>
    <dbReference type="NCBI Taxonomy" id="1851511"/>
    <lineage>
        <taxon>Eukaryota</taxon>
        <taxon>Fungi</taxon>
        <taxon>Dikarya</taxon>
        <taxon>Basidiomycota</taxon>
        <taxon>Agaricomycotina</taxon>
        <taxon>Tremellomycetes</taxon>
        <taxon>Filobasidiales</taxon>
        <taxon>Filobasidiaceae</taxon>
        <taxon>Naganishia</taxon>
    </lineage>
</organism>
<dbReference type="Proteomes" id="UP001234202">
    <property type="component" value="Unassembled WGS sequence"/>
</dbReference>
<gene>
    <name evidence="1" type="ORF">QFC24_006711</name>
</gene>
<dbReference type="EMBL" id="JASBWV010000036">
    <property type="protein sequence ID" value="KAJ9116541.1"/>
    <property type="molecule type" value="Genomic_DNA"/>
</dbReference>
<name>A0ACC2WYS2_9TREE</name>
<evidence type="ECO:0000313" key="1">
    <source>
        <dbReference type="EMBL" id="KAJ9116541.1"/>
    </source>
</evidence>
<comment type="caution">
    <text evidence="1">The sequence shown here is derived from an EMBL/GenBank/DDBJ whole genome shotgun (WGS) entry which is preliminary data.</text>
</comment>
<reference evidence="1" key="1">
    <citation type="submission" date="2023-04" db="EMBL/GenBank/DDBJ databases">
        <title>Draft Genome sequencing of Naganishia species isolated from polar environments using Oxford Nanopore Technology.</title>
        <authorList>
            <person name="Leo P."/>
            <person name="Venkateswaran K."/>
        </authorList>
    </citation>
    <scope>NUCLEOTIDE SEQUENCE</scope>
    <source>
        <strain evidence="1">DBVPG 5303</strain>
    </source>
</reference>
<keyword evidence="2" id="KW-1185">Reference proteome</keyword>